<dbReference type="InterPro" id="IPR027417">
    <property type="entry name" value="P-loop_NTPase"/>
</dbReference>
<evidence type="ECO:0000256" key="1">
    <source>
        <dbReference type="ARBA" id="ARBA00022737"/>
    </source>
</evidence>
<protein>
    <recommendedName>
        <fullName evidence="2">Nephrocystin 3-like N-terminal domain-containing protein</fullName>
    </recommendedName>
</protein>
<dbReference type="Pfam" id="PF24883">
    <property type="entry name" value="NPHP3_N"/>
    <property type="match status" value="1"/>
</dbReference>
<name>A0A6A5SWW5_9PLEO</name>
<proteinExistence type="predicted"/>
<reference evidence="3" key="1">
    <citation type="journal article" date="2020" name="Stud. Mycol.">
        <title>101 Dothideomycetes genomes: a test case for predicting lifestyles and emergence of pathogens.</title>
        <authorList>
            <person name="Haridas S."/>
            <person name="Albert R."/>
            <person name="Binder M."/>
            <person name="Bloem J."/>
            <person name="Labutti K."/>
            <person name="Salamov A."/>
            <person name="Andreopoulos B."/>
            <person name="Baker S."/>
            <person name="Barry K."/>
            <person name="Bills G."/>
            <person name="Bluhm B."/>
            <person name="Cannon C."/>
            <person name="Castanera R."/>
            <person name="Culley D."/>
            <person name="Daum C."/>
            <person name="Ezra D."/>
            <person name="Gonzalez J."/>
            <person name="Henrissat B."/>
            <person name="Kuo A."/>
            <person name="Liang C."/>
            <person name="Lipzen A."/>
            <person name="Lutzoni F."/>
            <person name="Magnuson J."/>
            <person name="Mondo S."/>
            <person name="Nolan M."/>
            <person name="Ohm R."/>
            <person name="Pangilinan J."/>
            <person name="Park H.-J."/>
            <person name="Ramirez L."/>
            <person name="Alfaro M."/>
            <person name="Sun H."/>
            <person name="Tritt A."/>
            <person name="Yoshinaga Y."/>
            <person name="Zwiers L.-H."/>
            <person name="Turgeon B."/>
            <person name="Goodwin S."/>
            <person name="Spatafora J."/>
            <person name="Crous P."/>
            <person name="Grigoriev I."/>
        </authorList>
    </citation>
    <scope>NUCLEOTIDE SEQUENCE</scope>
    <source>
        <strain evidence="3">CBS 161.51</strain>
    </source>
</reference>
<keyword evidence="1" id="KW-0677">Repeat</keyword>
<evidence type="ECO:0000313" key="4">
    <source>
        <dbReference type="Proteomes" id="UP000800038"/>
    </source>
</evidence>
<evidence type="ECO:0000313" key="3">
    <source>
        <dbReference type="EMBL" id="KAF1941507.1"/>
    </source>
</evidence>
<feature type="domain" description="Nephrocystin 3-like N-terminal" evidence="2">
    <location>
        <begin position="41"/>
        <end position="83"/>
    </location>
</feature>
<keyword evidence="4" id="KW-1185">Reference proteome</keyword>
<gene>
    <name evidence="3" type="ORF">EJ02DRAFT_203243</name>
</gene>
<dbReference type="AlphaFoldDB" id="A0A6A5SWW5"/>
<organism evidence="3 4">
    <name type="scientific">Clathrospora elynae</name>
    <dbReference type="NCBI Taxonomy" id="706981"/>
    <lineage>
        <taxon>Eukaryota</taxon>
        <taxon>Fungi</taxon>
        <taxon>Dikarya</taxon>
        <taxon>Ascomycota</taxon>
        <taxon>Pezizomycotina</taxon>
        <taxon>Dothideomycetes</taxon>
        <taxon>Pleosporomycetidae</taxon>
        <taxon>Pleosporales</taxon>
        <taxon>Diademaceae</taxon>
        <taxon>Clathrospora</taxon>
    </lineage>
</organism>
<evidence type="ECO:0000259" key="2">
    <source>
        <dbReference type="Pfam" id="PF24883"/>
    </source>
</evidence>
<dbReference type="SUPFAM" id="SSF52540">
    <property type="entry name" value="P-loop containing nucleoside triphosphate hydrolases"/>
    <property type="match status" value="1"/>
</dbReference>
<dbReference type="Proteomes" id="UP000800038">
    <property type="component" value="Unassembled WGS sequence"/>
</dbReference>
<dbReference type="OrthoDB" id="674604at2759"/>
<dbReference type="InterPro" id="IPR056884">
    <property type="entry name" value="NPHP3-like_N"/>
</dbReference>
<accession>A0A6A5SWW5</accession>
<dbReference type="EMBL" id="ML976047">
    <property type="protein sequence ID" value="KAF1941507.1"/>
    <property type="molecule type" value="Genomic_DNA"/>
</dbReference>
<sequence length="100" mass="11018">MPSALGKHLGRSLHAEDAPFNSLAKQHERTCLSKKRVGLLEKIHSWADERDKRCIFWLSGLAGTGKSTIARTVARYYRAGSANVRIQPTPGNTKITASQT</sequence>
<dbReference type="Gene3D" id="3.40.50.300">
    <property type="entry name" value="P-loop containing nucleotide triphosphate hydrolases"/>
    <property type="match status" value="1"/>
</dbReference>